<sequence length="107" mass="12909">MRQHPRWGDKETVKRVAKVEVDLLNYYPSVAIKILGTWEHRGNIELYFKHRYRDFNHPIGSLTEYYKFNAEDVKIVLRDLQKMQPKILSQDEIDILEENYSWEQIAV</sequence>
<accession>A0ABS8IK56</accession>
<evidence type="ECO:0000313" key="1">
    <source>
        <dbReference type="EMBL" id="MCC5604637.1"/>
    </source>
</evidence>
<protein>
    <submittedName>
        <fullName evidence="1">Uncharacterized protein</fullName>
    </submittedName>
</protein>
<dbReference type="Proteomes" id="UP001199525">
    <property type="component" value="Unassembled WGS sequence"/>
</dbReference>
<name>A0ABS8IK56_9NOSO</name>
<keyword evidence="2" id="KW-1185">Reference proteome</keyword>
<proteinExistence type="predicted"/>
<comment type="caution">
    <text evidence="1">The sequence shown here is derived from an EMBL/GenBank/DDBJ whole genome shotgun (WGS) entry which is preliminary data.</text>
</comment>
<dbReference type="EMBL" id="JAIVFQ010000143">
    <property type="protein sequence ID" value="MCC5604637.1"/>
    <property type="molecule type" value="Genomic_DNA"/>
</dbReference>
<organism evidence="1 2">
    <name type="scientific">Nostoc favosum CHAB5714</name>
    <dbReference type="NCBI Taxonomy" id="2780399"/>
    <lineage>
        <taxon>Bacteria</taxon>
        <taxon>Bacillati</taxon>
        <taxon>Cyanobacteriota</taxon>
        <taxon>Cyanophyceae</taxon>
        <taxon>Nostocales</taxon>
        <taxon>Nostocaceae</taxon>
        <taxon>Nostoc</taxon>
        <taxon>Nostoc favosum</taxon>
    </lineage>
</organism>
<gene>
    <name evidence="1" type="ORF">LC586_37225</name>
</gene>
<dbReference type="RefSeq" id="WP_229490633.1">
    <property type="nucleotide sequence ID" value="NZ_JAIVFQ010000143.1"/>
</dbReference>
<evidence type="ECO:0000313" key="2">
    <source>
        <dbReference type="Proteomes" id="UP001199525"/>
    </source>
</evidence>
<reference evidence="1 2" key="1">
    <citation type="journal article" date="2021" name="Microorganisms">
        <title>Genome Evolution of Filamentous Cyanobacterium Nostoc Species: From Facultative Symbiosis to Free Living.</title>
        <authorList>
            <person name="Huo D."/>
            <person name="Li H."/>
            <person name="Cai F."/>
            <person name="Guo X."/>
            <person name="Qiao Z."/>
            <person name="Wang W."/>
            <person name="Yu G."/>
            <person name="Li R."/>
        </authorList>
    </citation>
    <scope>NUCLEOTIDE SEQUENCE [LARGE SCALE GENOMIC DNA]</scope>
    <source>
        <strain evidence="1 2">CHAB 5714</strain>
    </source>
</reference>